<dbReference type="Proteomes" id="UP000549394">
    <property type="component" value="Unassembled WGS sequence"/>
</dbReference>
<dbReference type="Pfam" id="PF00626">
    <property type="entry name" value="Gelsolin"/>
    <property type="match status" value="3"/>
</dbReference>
<dbReference type="InterPro" id="IPR007123">
    <property type="entry name" value="Gelsolin-like_dom"/>
</dbReference>
<dbReference type="GO" id="GO:0005737">
    <property type="term" value="C:cytoplasm"/>
    <property type="evidence" value="ECO:0007669"/>
    <property type="project" value="TreeGrafter"/>
</dbReference>
<dbReference type="OrthoDB" id="6375767at2759"/>
<feature type="domain" description="Gelsolin-like" evidence="1">
    <location>
        <begin position="251"/>
        <end position="306"/>
    </location>
</feature>
<dbReference type="PANTHER" id="PTHR11977:SF130">
    <property type="entry name" value="SEVERIN"/>
    <property type="match status" value="1"/>
</dbReference>
<dbReference type="InterPro" id="IPR029006">
    <property type="entry name" value="ADF-H/Gelsolin-like_dom_sf"/>
</dbReference>
<dbReference type="Gene3D" id="3.40.20.10">
    <property type="entry name" value="Severin"/>
    <property type="match status" value="4"/>
</dbReference>
<gene>
    <name evidence="2" type="ORF">DGYR_LOCUS9471</name>
</gene>
<feature type="domain" description="Gelsolin-like" evidence="1">
    <location>
        <begin position="376"/>
        <end position="440"/>
    </location>
</feature>
<dbReference type="GO" id="GO:0015629">
    <property type="term" value="C:actin cytoskeleton"/>
    <property type="evidence" value="ECO:0007669"/>
    <property type="project" value="TreeGrafter"/>
</dbReference>
<proteinExistence type="predicted"/>
<dbReference type="PANTHER" id="PTHR11977">
    <property type="entry name" value="VILLIN"/>
    <property type="match status" value="1"/>
</dbReference>
<dbReference type="AlphaFoldDB" id="A0A7I8VYX0"/>
<dbReference type="InterPro" id="IPR007122">
    <property type="entry name" value="Villin/Gelsolin"/>
</dbReference>
<reference evidence="2 3" key="1">
    <citation type="submission" date="2020-08" db="EMBL/GenBank/DDBJ databases">
        <authorList>
            <person name="Hejnol A."/>
        </authorList>
    </citation>
    <scope>NUCLEOTIDE SEQUENCE [LARGE SCALE GENOMIC DNA]</scope>
</reference>
<dbReference type="SMART" id="SM00262">
    <property type="entry name" value="GEL"/>
    <property type="match status" value="3"/>
</dbReference>
<organism evidence="2 3">
    <name type="scientific">Dimorphilus gyrociliatus</name>
    <dbReference type="NCBI Taxonomy" id="2664684"/>
    <lineage>
        <taxon>Eukaryota</taxon>
        <taxon>Metazoa</taxon>
        <taxon>Spiralia</taxon>
        <taxon>Lophotrochozoa</taxon>
        <taxon>Annelida</taxon>
        <taxon>Polychaeta</taxon>
        <taxon>Polychaeta incertae sedis</taxon>
        <taxon>Dinophilidae</taxon>
        <taxon>Dimorphilus</taxon>
    </lineage>
</organism>
<dbReference type="SUPFAM" id="SSF55753">
    <property type="entry name" value="Actin depolymerizing proteins"/>
    <property type="match status" value="4"/>
</dbReference>
<protein>
    <submittedName>
        <fullName evidence="2">DgyrCDS10028</fullName>
    </submittedName>
</protein>
<name>A0A7I8VYX0_9ANNE</name>
<evidence type="ECO:0000313" key="3">
    <source>
        <dbReference type="Proteomes" id="UP000549394"/>
    </source>
</evidence>
<dbReference type="PRINTS" id="PR00597">
    <property type="entry name" value="GELSOLIN"/>
</dbReference>
<dbReference type="GO" id="GO:0008154">
    <property type="term" value="P:actin polymerization or depolymerization"/>
    <property type="evidence" value="ECO:0007669"/>
    <property type="project" value="TreeGrafter"/>
</dbReference>
<feature type="domain" description="Gelsolin-like" evidence="1">
    <location>
        <begin position="65"/>
        <end position="135"/>
    </location>
</feature>
<comment type="caution">
    <text evidence="2">The sequence shown here is derived from an EMBL/GenBank/DDBJ whole genome shotgun (WGS) entry which is preliminary data.</text>
</comment>
<accession>A0A7I8VYX0</accession>
<keyword evidence="3" id="KW-1185">Reference proteome</keyword>
<evidence type="ECO:0000259" key="1">
    <source>
        <dbReference type="Pfam" id="PF00626"/>
    </source>
</evidence>
<evidence type="ECO:0000313" key="2">
    <source>
        <dbReference type="EMBL" id="CAD5121526.1"/>
    </source>
</evidence>
<dbReference type="CDD" id="cd11290">
    <property type="entry name" value="gelsolin_S1_like"/>
    <property type="match status" value="1"/>
</dbReference>
<sequence length="445" mass="50977">MSGLVKAKQYDWKDSNLALFGSDTEKQVKKESAESEPAWRGCGEKPGLKIWRIVKFKVTDWPKEQYGQFFSGDSYIILNTYKDNDSDALLHDLHFWIGKHSTQDEYGAAAYKTVELDTYLDDVPVQHRQVQNHESTFSWHVCHKNGQITQDEYGTAAYKTVELDTFLDDVPVQHREDEYGTAAYKTVELDTYLDDVPIQHREVQDHESALFKKYFTEIVIMQGGAETGFRHVTPTEYRNRLFHFHGSKKGVKVVEIPIRKDLLNSGDVYVLDMGLEIFQWNGQTCNKDEKWRAQQFVQKIKGDRGKARSETLEEGDIEPDLESKFNEAFEKQSDVEIDEEEEDEDLTGNDKVLMRISDASGKMEMTEVSRGSEIRRSQLDSSDVFIADVGDSVFVWIGRRASDAESKNGFGYAHRYIQKTAHPFRPVTVISEGKKNARFLAATSA</sequence>
<dbReference type="EMBL" id="CAJFCJ010000014">
    <property type="protein sequence ID" value="CAD5121526.1"/>
    <property type="molecule type" value="Genomic_DNA"/>
</dbReference>
<dbReference type="GO" id="GO:0051015">
    <property type="term" value="F:actin filament binding"/>
    <property type="evidence" value="ECO:0007669"/>
    <property type="project" value="InterPro"/>
</dbReference>